<feature type="transmembrane region" description="Helical" evidence="1">
    <location>
        <begin position="74"/>
        <end position="93"/>
    </location>
</feature>
<proteinExistence type="predicted"/>
<evidence type="ECO:0000313" key="3">
    <source>
        <dbReference type="Proteomes" id="UP001319200"/>
    </source>
</evidence>
<evidence type="ECO:0008006" key="4">
    <source>
        <dbReference type="Google" id="ProtNLM"/>
    </source>
</evidence>
<dbReference type="InterPro" id="IPR025695">
    <property type="entry name" value="DoxX-like"/>
</dbReference>
<feature type="transmembrane region" description="Helical" evidence="1">
    <location>
        <begin position="7"/>
        <end position="32"/>
    </location>
</feature>
<feature type="transmembrane region" description="Helical" evidence="1">
    <location>
        <begin position="47"/>
        <end position="67"/>
    </location>
</feature>
<evidence type="ECO:0000256" key="1">
    <source>
        <dbReference type="SAM" id="Phobius"/>
    </source>
</evidence>
<dbReference type="AlphaFoldDB" id="A0AAP2DIX6"/>
<comment type="caution">
    <text evidence="2">The sequence shown here is derived from an EMBL/GenBank/DDBJ whole genome shotgun (WGS) entry which is preliminary data.</text>
</comment>
<accession>A0AAP2DIX6</accession>
<keyword evidence="1" id="KW-1133">Transmembrane helix</keyword>
<dbReference type="Proteomes" id="UP001319200">
    <property type="component" value="Unassembled WGS sequence"/>
</dbReference>
<dbReference type="RefSeq" id="WP_254161004.1">
    <property type="nucleotide sequence ID" value="NZ_JAHESF010000003.1"/>
</dbReference>
<reference evidence="2 3" key="1">
    <citation type="submission" date="2021-05" db="EMBL/GenBank/DDBJ databases">
        <title>A Polyphasic approach of four new species of the genus Ohtaekwangia: Ohtaekwangia histidinii sp. nov., Ohtaekwangia cretensis sp. nov., Ohtaekwangia indiensis sp. nov., Ohtaekwangia reichenbachii sp. nov. from diverse environment.</title>
        <authorList>
            <person name="Octaviana S."/>
        </authorList>
    </citation>
    <scope>NUCLEOTIDE SEQUENCE [LARGE SCALE GENOMIC DNA]</scope>
    <source>
        <strain evidence="2 3">PWU4</strain>
    </source>
</reference>
<keyword evidence="3" id="KW-1185">Reference proteome</keyword>
<dbReference type="Pfam" id="PF13781">
    <property type="entry name" value="DoxX_3"/>
    <property type="match status" value="1"/>
</dbReference>
<sequence length="136" mass="15512">MGLTKLLYIIATTFICLVWFINGLLCKVLTLVPRHQEIVSRILGAEYAWLFTKAIGVAEILMVVWIVSRIQRRFCSLFQIAVVATMNIMEFILVPDLLLFGRMNIVFASLFIGLIYVNEFILSGSKQLKIKQELNA</sequence>
<name>A0AAP2DIX6_9BACT</name>
<gene>
    <name evidence="2" type="ORF">KK083_04185</name>
</gene>
<protein>
    <recommendedName>
        <fullName evidence="4">DoxX family protein</fullName>
    </recommendedName>
</protein>
<organism evidence="2 3">
    <name type="scientific">Chryseosolibacter histidini</name>
    <dbReference type="NCBI Taxonomy" id="2782349"/>
    <lineage>
        <taxon>Bacteria</taxon>
        <taxon>Pseudomonadati</taxon>
        <taxon>Bacteroidota</taxon>
        <taxon>Cytophagia</taxon>
        <taxon>Cytophagales</taxon>
        <taxon>Chryseotaleaceae</taxon>
        <taxon>Chryseosolibacter</taxon>
    </lineage>
</organism>
<feature type="transmembrane region" description="Helical" evidence="1">
    <location>
        <begin position="99"/>
        <end position="122"/>
    </location>
</feature>
<keyword evidence="1" id="KW-0472">Membrane</keyword>
<dbReference type="EMBL" id="JAHESF010000003">
    <property type="protein sequence ID" value="MBT1696062.1"/>
    <property type="molecule type" value="Genomic_DNA"/>
</dbReference>
<evidence type="ECO:0000313" key="2">
    <source>
        <dbReference type="EMBL" id="MBT1696062.1"/>
    </source>
</evidence>
<keyword evidence="1" id="KW-0812">Transmembrane</keyword>